<dbReference type="PANTHER" id="PTHR46910">
    <property type="entry name" value="TRANSCRIPTION FACTOR PDR1"/>
    <property type="match status" value="1"/>
</dbReference>
<feature type="region of interest" description="Disordered" evidence="4">
    <location>
        <begin position="1"/>
        <end position="116"/>
    </location>
</feature>
<accession>A0AA39GH10</accession>
<dbReference type="CDD" id="cd00067">
    <property type="entry name" value="GAL4"/>
    <property type="match status" value="1"/>
</dbReference>
<dbReference type="SMART" id="SM00906">
    <property type="entry name" value="Fungal_trans"/>
    <property type="match status" value="1"/>
</dbReference>
<evidence type="ECO:0000256" key="1">
    <source>
        <dbReference type="ARBA" id="ARBA00022723"/>
    </source>
</evidence>
<dbReference type="PROSITE" id="PS50048">
    <property type="entry name" value="ZN2_CY6_FUNGAL_2"/>
    <property type="match status" value="1"/>
</dbReference>
<evidence type="ECO:0000259" key="5">
    <source>
        <dbReference type="PROSITE" id="PS50048"/>
    </source>
</evidence>
<feature type="compositionally biased region" description="Polar residues" evidence="4">
    <location>
        <begin position="82"/>
        <end position="95"/>
    </location>
</feature>
<dbReference type="GO" id="GO:0008270">
    <property type="term" value="F:zinc ion binding"/>
    <property type="evidence" value="ECO:0007669"/>
    <property type="project" value="InterPro"/>
</dbReference>
<dbReference type="Proteomes" id="UP001175261">
    <property type="component" value="Unassembled WGS sequence"/>
</dbReference>
<dbReference type="InterPro" id="IPR007219">
    <property type="entry name" value="XnlR_reg_dom"/>
</dbReference>
<dbReference type="GO" id="GO:0003677">
    <property type="term" value="F:DNA binding"/>
    <property type="evidence" value="ECO:0007669"/>
    <property type="project" value="InterPro"/>
</dbReference>
<dbReference type="GO" id="GO:0006351">
    <property type="term" value="P:DNA-templated transcription"/>
    <property type="evidence" value="ECO:0007669"/>
    <property type="project" value="InterPro"/>
</dbReference>
<dbReference type="InterPro" id="IPR001138">
    <property type="entry name" value="Zn2Cys6_DnaBD"/>
</dbReference>
<proteinExistence type="predicted"/>
<dbReference type="SUPFAM" id="SSF57701">
    <property type="entry name" value="Zn2/Cys6 DNA-binding domain"/>
    <property type="match status" value="1"/>
</dbReference>
<dbReference type="EMBL" id="JAPDFR010000005">
    <property type="protein sequence ID" value="KAK0386364.1"/>
    <property type="molecule type" value="Genomic_DNA"/>
</dbReference>
<evidence type="ECO:0000256" key="2">
    <source>
        <dbReference type="ARBA" id="ARBA00023242"/>
    </source>
</evidence>
<feature type="domain" description="Zn(2)-C6 fungal-type" evidence="5">
    <location>
        <begin position="118"/>
        <end position="149"/>
    </location>
</feature>
<evidence type="ECO:0000256" key="4">
    <source>
        <dbReference type="SAM" id="MobiDB-lite"/>
    </source>
</evidence>
<dbReference type="PANTHER" id="PTHR46910:SF1">
    <property type="entry name" value="MISCELLANEOUS ZN(II)2CYS6 TRANSCRIPTION FACTOR (EUROFUNG)-RELATED"/>
    <property type="match status" value="1"/>
</dbReference>
<keyword evidence="7" id="KW-1185">Reference proteome</keyword>
<name>A0AA39GH10_SARSR</name>
<dbReference type="InterPro" id="IPR036864">
    <property type="entry name" value="Zn2-C6_fun-type_DNA-bd_sf"/>
</dbReference>
<dbReference type="Gene3D" id="4.10.240.10">
    <property type="entry name" value="Zn(2)-C6 fungal-type DNA-binding domain"/>
    <property type="match status" value="1"/>
</dbReference>
<evidence type="ECO:0000313" key="7">
    <source>
        <dbReference type="Proteomes" id="UP001175261"/>
    </source>
</evidence>
<evidence type="ECO:0000313" key="6">
    <source>
        <dbReference type="EMBL" id="KAK0386364.1"/>
    </source>
</evidence>
<reference evidence="6" key="1">
    <citation type="submission" date="2022-10" db="EMBL/GenBank/DDBJ databases">
        <title>Determination and structural analysis of whole genome sequence of Sarocladium strictum F4-1.</title>
        <authorList>
            <person name="Hu L."/>
            <person name="Jiang Y."/>
        </authorList>
    </citation>
    <scope>NUCLEOTIDE SEQUENCE</scope>
    <source>
        <strain evidence="6">F4-1</strain>
    </source>
</reference>
<dbReference type="Pfam" id="PF04082">
    <property type="entry name" value="Fungal_trans"/>
    <property type="match status" value="1"/>
</dbReference>
<dbReference type="SMART" id="SM00066">
    <property type="entry name" value="GAL4"/>
    <property type="match status" value="1"/>
</dbReference>
<feature type="compositionally biased region" description="Low complexity" evidence="4">
    <location>
        <begin position="12"/>
        <end position="30"/>
    </location>
</feature>
<dbReference type="PROSITE" id="PS00463">
    <property type="entry name" value="ZN2_CY6_FUNGAL_1"/>
    <property type="match status" value="1"/>
</dbReference>
<feature type="region of interest" description="Disordered" evidence="4">
    <location>
        <begin position="199"/>
        <end position="222"/>
    </location>
</feature>
<feature type="coiled-coil region" evidence="3">
    <location>
        <begin position="156"/>
        <end position="186"/>
    </location>
</feature>
<protein>
    <recommendedName>
        <fullName evidence="5">Zn(2)-C6 fungal-type domain-containing protein</fullName>
    </recommendedName>
</protein>
<comment type="caution">
    <text evidence="6">The sequence shown here is derived from an EMBL/GenBank/DDBJ whole genome shotgun (WGS) entry which is preliminary data.</text>
</comment>
<sequence length="854" mass="93229">MSASVPTSFPRSPNTSTRSYDSSSVSSAASPKPPTGYLRGFIGDMSRQNAPMPSHPSGLPTLPPVSQAFQTYPPMGRDSMPSGDSVTSTPGQVNAQMAGVGGSQGQKRAYRQRRKDPSCDACRERKVKCDATETTSCSECSSRNVKCQFTKETNRRMSSIKQVQDLEKQMERVKRENSNLRRIVQDRDGSVGVEMEGVDQVSPPVPEIGSEPRRRPPLSPMPELARARSSVRNFSKGVWKPPAQFRTATLAIFDPPRPELPPRHVANQLLHAYYNTIHTMFPILHLPNFQAEVDELYLPHGTTPPPSWLSMFFAVLATGSLFGPEPPTATTFHRPAELLDLARKMMDPWNNDYDFDSVRANTLIAFCLNEMNLKSAACNWLGKAVRAGQEIGLCFESGPWPVIEGEMRRRTWWTIYVLDRVLATETGLPALINDEDCDVSLPAGVDDHYIRDDGILVPDGAQALTHSLLAVIHPVRAYTAILKAFATPVITPHQLMGLEGYLSKCFNHFPVQCEPSSTAPLAPHFLAPLTYLLHGRLVLNRRNLNPTCPPDIRFAAVDGCTHVALETASLISRTNASLAEEATALLTTHLFRCTLFLILTGHYDHAMTCIRALASIDARRDVAIPCGRYLAFFVTTVVIKRTEYAENHWKTVSPMPYSQARQAPNPTAVAFALTRDEELLAYVAADLQASPSNAWLWPGLERETSLGRPGGGPAARPSTTSSLFNHETRTGLTADELRDWGGWSRLETAVRDLAAMSMPPGAPGPVPPVVAIAAPVPGPPPTLTGWGALPVPKKELATPTSDVPPRSGELNRYAPSPARPNDIPNPMDTSGSTSPADTTSGKRPADRLSIANII</sequence>
<organism evidence="6 7">
    <name type="scientific">Sarocladium strictum</name>
    <name type="common">Black bundle disease fungus</name>
    <name type="synonym">Acremonium strictum</name>
    <dbReference type="NCBI Taxonomy" id="5046"/>
    <lineage>
        <taxon>Eukaryota</taxon>
        <taxon>Fungi</taxon>
        <taxon>Dikarya</taxon>
        <taxon>Ascomycota</taxon>
        <taxon>Pezizomycotina</taxon>
        <taxon>Sordariomycetes</taxon>
        <taxon>Hypocreomycetidae</taxon>
        <taxon>Hypocreales</taxon>
        <taxon>Sarocladiaceae</taxon>
        <taxon>Sarocladium</taxon>
    </lineage>
</organism>
<dbReference type="GO" id="GO:0000981">
    <property type="term" value="F:DNA-binding transcription factor activity, RNA polymerase II-specific"/>
    <property type="evidence" value="ECO:0007669"/>
    <property type="project" value="InterPro"/>
</dbReference>
<dbReference type="CDD" id="cd12148">
    <property type="entry name" value="fungal_TF_MHR"/>
    <property type="match status" value="1"/>
</dbReference>
<keyword evidence="3" id="KW-0175">Coiled coil</keyword>
<keyword evidence="1" id="KW-0479">Metal-binding</keyword>
<gene>
    <name evidence="6" type="ORF">NLU13_6201</name>
</gene>
<feature type="region of interest" description="Disordered" evidence="4">
    <location>
        <begin position="790"/>
        <end position="854"/>
    </location>
</feature>
<dbReference type="InterPro" id="IPR050987">
    <property type="entry name" value="AtrR-like"/>
</dbReference>
<keyword evidence="2" id="KW-0539">Nucleus</keyword>
<feature type="compositionally biased region" description="Polar residues" evidence="4">
    <location>
        <begin position="827"/>
        <end position="841"/>
    </location>
</feature>
<dbReference type="AlphaFoldDB" id="A0AA39GH10"/>
<dbReference type="Pfam" id="PF00172">
    <property type="entry name" value="Zn_clus"/>
    <property type="match status" value="1"/>
</dbReference>
<feature type="compositionally biased region" description="Polar residues" evidence="4">
    <location>
        <begin position="1"/>
        <end position="11"/>
    </location>
</feature>
<evidence type="ECO:0000256" key="3">
    <source>
        <dbReference type="SAM" id="Coils"/>
    </source>
</evidence>